<gene>
    <name evidence="5" type="ORF">MUK42_26041</name>
</gene>
<dbReference type="OrthoDB" id="1078367at2759"/>
<evidence type="ECO:0000313" key="6">
    <source>
        <dbReference type="Proteomes" id="UP001055439"/>
    </source>
</evidence>
<dbReference type="GO" id="GO:0042645">
    <property type="term" value="C:mitochondrial nucleoid"/>
    <property type="evidence" value="ECO:0007669"/>
    <property type="project" value="TreeGrafter"/>
</dbReference>
<keyword evidence="6" id="KW-1185">Reference proteome</keyword>
<dbReference type="EMBL" id="CP097502">
    <property type="protein sequence ID" value="URD73942.1"/>
    <property type="molecule type" value="Genomic_DNA"/>
</dbReference>
<proteinExistence type="predicted"/>
<dbReference type="GO" id="GO:0003697">
    <property type="term" value="F:single-stranded DNA binding"/>
    <property type="evidence" value="ECO:0007669"/>
    <property type="project" value="InterPro"/>
</dbReference>
<reference evidence="5" key="1">
    <citation type="submission" date="2022-05" db="EMBL/GenBank/DDBJ databases">
        <title>The Musa troglodytarum L. genome provides insights into the mechanism of non-climacteric behaviour and enrichment of carotenoids.</title>
        <authorList>
            <person name="Wang J."/>
        </authorList>
    </citation>
    <scope>NUCLEOTIDE SEQUENCE</scope>
    <source>
        <tissue evidence="5">Leaf</tissue>
    </source>
</reference>
<sequence>MRRGHPSQRYVLEWSGRRRSIYGSECLFLEWPRLLNHLKPDVPSPALLPTQRPNSAPWPLPLPSPRSRPSPGASALLLLVTRFSSPPPYASPPPPPPPAPTQKISPRTRTKPLTLHLPPPPPLPPKMPQPSARPPQRPRPFQRLLENGLDQGVYKANLVGKVGQRPVQKNLRSGRAVVLFSLGTGGIRNNNGPLDSEEPREYAERCAVQWHRVSVYPDRLSSLALKHVKPGSILSLEGNLETKVFSDPISGLVRRIREIAIRRDGTFISFPFCFLKFENVVVDIRYAQYSHQLQIIVLSFDAIAGCGTAKPYIVLALQTISRHFHCMRDAISGQIQATKKSLGEPEDLSGVAAVRYLALDTWISSYGNREPCISMV</sequence>
<dbReference type="PANTHER" id="PTHR10302">
    <property type="entry name" value="SINGLE-STRANDED DNA-BINDING PROTEIN"/>
    <property type="match status" value="1"/>
</dbReference>
<feature type="region of interest" description="Disordered" evidence="3">
    <location>
        <begin position="45"/>
        <end position="72"/>
    </location>
</feature>
<feature type="compositionally biased region" description="Pro residues" evidence="3">
    <location>
        <begin position="117"/>
        <end position="138"/>
    </location>
</feature>
<dbReference type="PROSITE" id="PS50935">
    <property type="entry name" value="SSB"/>
    <property type="match status" value="1"/>
</dbReference>
<dbReference type="InterPro" id="IPR012340">
    <property type="entry name" value="NA-bd_OB-fold"/>
</dbReference>
<evidence type="ECO:0000256" key="2">
    <source>
        <dbReference type="PROSITE-ProRule" id="PRU00252"/>
    </source>
</evidence>
<dbReference type="CDD" id="cd04496">
    <property type="entry name" value="SSB_OBF"/>
    <property type="match status" value="1"/>
</dbReference>
<dbReference type="FunFam" id="2.40.50.140:FF:000160">
    <property type="entry name" value="single-stranded DNA-binding protein, mitochondrial"/>
    <property type="match status" value="1"/>
</dbReference>
<dbReference type="SUPFAM" id="SSF50249">
    <property type="entry name" value="Nucleic acid-binding proteins"/>
    <property type="match status" value="1"/>
</dbReference>
<evidence type="ECO:0000256" key="1">
    <source>
        <dbReference type="ARBA" id="ARBA00023125"/>
    </source>
</evidence>
<feature type="domain" description="POX" evidence="4">
    <location>
        <begin position="250"/>
        <end position="333"/>
    </location>
</feature>
<keyword evidence="1 2" id="KW-0238">DNA-binding</keyword>
<dbReference type="Pfam" id="PF07526">
    <property type="entry name" value="POX"/>
    <property type="match status" value="1"/>
</dbReference>
<dbReference type="Proteomes" id="UP001055439">
    <property type="component" value="Chromosome 1"/>
</dbReference>
<dbReference type="Pfam" id="PF00436">
    <property type="entry name" value="SSB"/>
    <property type="match status" value="1"/>
</dbReference>
<dbReference type="PANTHER" id="PTHR10302:SF16">
    <property type="entry name" value="NUCLEIC ACID-BINDING, OB-FOLD-LIKE PROTEIN"/>
    <property type="match status" value="1"/>
</dbReference>
<protein>
    <submittedName>
        <fullName evidence="5">Single-stranded DNA-binding protein</fullName>
    </submittedName>
</protein>
<evidence type="ECO:0000313" key="5">
    <source>
        <dbReference type="EMBL" id="URD73942.1"/>
    </source>
</evidence>
<dbReference type="InterPro" id="IPR006563">
    <property type="entry name" value="POX_dom"/>
</dbReference>
<feature type="region of interest" description="Disordered" evidence="3">
    <location>
        <begin position="84"/>
        <end position="141"/>
    </location>
</feature>
<evidence type="ECO:0000256" key="3">
    <source>
        <dbReference type="SAM" id="MobiDB-lite"/>
    </source>
</evidence>
<dbReference type="InterPro" id="IPR000424">
    <property type="entry name" value="Primosome_PriB/ssb"/>
</dbReference>
<evidence type="ECO:0000259" key="4">
    <source>
        <dbReference type="SMART" id="SM00574"/>
    </source>
</evidence>
<dbReference type="AlphaFoldDB" id="A0A9E7EBM4"/>
<name>A0A9E7EBM4_9LILI</name>
<dbReference type="InterPro" id="IPR011344">
    <property type="entry name" value="ssDNA-bd"/>
</dbReference>
<dbReference type="SMART" id="SM00574">
    <property type="entry name" value="POX"/>
    <property type="match status" value="1"/>
</dbReference>
<feature type="compositionally biased region" description="Pro residues" evidence="3">
    <location>
        <begin position="56"/>
        <end position="68"/>
    </location>
</feature>
<dbReference type="GO" id="GO:0006264">
    <property type="term" value="P:mitochondrial DNA replication"/>
    <property type="evidence" value="ECO:0007669"/>
    <property type="project" value="TreeGrafter"/>
</dbReference>
<feature type="compositionally biased region" description="Pro residues" evidence="3">
    <location>
        <begin position="85"/>
        <end position="100"/>
    </location>
</feature>
<accession>A0A9E7EBM4</accession>
<dbReference type="Gene3D" id="2.40.50.140">
    <property type="entry name" value="Nucleic acid-binding proteins"/>
    <property type="match status" value="1"/>
</dbReference>
<organism evidence="5 6">
    <name type="scientific">Musa troglodytarum</name>
    <name type="common">fe'i banana</name>
    <dbReference type="NCBI Taxonomy" id="320322"/>
    <lineage>
        <taxon>Eukaryota</taxon>
        <taxon>Viridiplantae</taxon>
        <taxon>Streptophyta</taxon>
        <taxon>Embryophyta</taxon>
        <taxon>Tracheophyta</taxon>
        <taxon>Spermatophyta</taxon>
        <taxon>Magnoliopsida</taxon>
        <taxon>Liliopsida</taxon>
        <taxon>Zingiberales</taxon>
        <taxon>Musaceae</taxon>
        <taxon>Musa</taxon>
    </lineage>
</organism>